<accession>A0ABP6M705</accession>
<organism evidence="1 2">
    <name type="scientific">Streptomyces rectiviolaceus</name>
    <dbReference type="NCBI Taxonomy" id="332591"/>
    <lineage>
        <taxon>Bacteria</taxon>
        <taxon>Bacillati</taxon>
        <taxon>Actinomycetota</taxon>
        <taxon>Actinomycetes</taxon>
        <taxon>Kitasatosporales</taxon>
        <taxon>Streptomycetaceae</taxon>
        <taxon>Streptomyces</taxon>
    </lineage>
</organism>
<name>A0ABP6M705_9ACTN</name>
<dbReference type="EMBL" id="BAAAUG010000013">
    <property type="protein sequence ID" value="GAA3084599.1"/>
    <property type="molecule type" value="Genomic_DNA"/>
</dbReference>
<proteinExistence type="predicted"/>
<sequence length="76" mass="7776">MLSTRPGFSTPAKFSDLHDPLANYGLQLQGRRMGPICVGGQWESPSGGHLAGSYLDAGGHSAFPDGSSFLIGPGGS</sequence>
<dbReference type="Proteomes" id="UP001501637">
    <property type="component" value="Unassembled WGS sequence"/>
</dbReference>
<protein>
    <submittedName>
        <fullName evidence="1">Uncharacterized protein</fullName>
    </submittedName>
</protein>
<reference evidence="2" key="1">
    <citation type="journal article" date="2019" name="Int. J. Syst. Evol. Microbiol.">
        <title>The Global Catalogue of Microorganisms (GCM) 10K type strain sequencing project: providing services to taxonomists for standard genome sequencing and annotation.</title>
        <authorList>
            <consortium name="The Broad Institute Genomics Platform"/>
            <consortium name="The Broad Institute Genome Sequencing Center for Infectious Disease"/>
            <person name="Wu L."/>
            <person name="Ma J."/>
        </authorList>
    </citation>
    <scope>NUCLEOTIDE SEQUENCE [LARGE SCALE GENOMIC DNA]</scope>
    <source>
        <strain evidence="2">JCM 9092</strain>
    </source>
</reference>
<keyword evidence="2" id="KW-1185">Reference proteome</keyword>
<gene>
    <name evidence="1" type="ORF">GCM10010449_05460</name>
</gene>
<evidence type="ECO:0000313" key="2">
    <source>
        <dbReference type="Proteomes" id="UP001501637"/>
    </source>
</evidence>
<comment type="caution">
    <text evidence="1">The sequence shown here is derived from an EMBL/GenBank/DDBJ whole genome shotgun (WGS) entry which is preliminary data.</text>
</comment>
<evidence type="ECO:0000313" key="1">
    <source>
        <dbReference type="EMBL" id="GAA3084599.1"/>
    </source>
</evidence>